<keyword evidence="2" id="KW-1185">Reference proteome</keyword>
<sequence length="133" mass="14566">MDIGLVTRAIVSNQCRFACLGGEVVWLETGVHCENCDCDRDRERWEEDMDMVKAQPTKALPYIIQSAGTLSPARACAPSCGFGYCTGQSKMLLLYWAGGIPGRVTMIMARGISIPLARAPRTATDLKGLWFCC</sequence>
<evidence type="ECO:0000313" key="1">
    <source>
        <dbReference type="EMBL" id="KAK7312207.1"/>
    </source>
</evidence>
<name>A0AAN9K7C0_CANGL</name>
<organism evidence="1 2">
    <name type="scientific">Canavalia gladiata</name>
    <name type="common">Sword bean</name>
    <name type="synonym">Dolichos gladiatus</name>
    <dbReference type="NCBI Taxonomy" id="3824"/>
    <lineage>
        <taxon>Eukaryota</taxon>
        <taxon>Viridiplantae</taxon>
        <taxon>Streptophyta</taxon>
        <taxon>Embryophyta</taxon>
        <taxon>Tracheophyta</taxon>
        <taxon>Spermatophyta</taxon>
        <taxon>Magnoliopsida</taxon>
        <taxon>eudicotyledons</taxon>
        <taxon>Gunneridae</taxon>
        <taxon>Pentapetalae</taxon>
        <taxon>rosids</taxon>
        <taxon>fabids</taxon>
        <taxon>Fabales</taxon>
        <taxon>Fabaceae</taxon>
        <taxon>Papilionoideae</taxon>
        <taxon>50 kb inversion clade</taxon>
        <taxon>NPAAA clade</taxon>
        <taxon>indigoferoid/millettioid clade</taxon>
        <taxon>Phaseoleae</taxon>
        <taxon>Canavalia</taxon>
    </lineage>
</organism>
<reference evidence="1 2" key="1">
    <citation type="submission" date="2024-01" db="EMBL/GenBank/DDBJ databases">
        <title>The genomes of 5 underutilized Papilionoideae crops provide insights into root nodulation and disease resistanc.</title>
        <authorList>
            <person name="Jiang F."/>
        </authorList>
    </citation>
    <scope>NUCLEOTIDE SEQUENCE [LARGE SCALE GENOMIC DNA]</scope>
    <source>
        <strain evidence="1">LVBAO_FW01</strain>
        <tissue evidence="1">Leaves</tissue>
    </source>
</reference>
<dbReference type="EMBL" id="JAYMYQ010000009">
    <property type="protein sequence ID" value="KAK7312207.1"/>
    <property type="molecule type" value="Genomic_DNA"/>
</dbReference>
<gene>
    <name evidence="1" type="ORF">VNO77_35906</name>
</gene>
<comment type="caution">
    <text evidence="1">The sequence shown here is derived from an EMBL/GenBank/DDBJ whole genome shotgun (WGS) entry which is preliminary data.</text>
</comment>
<dbReference type="Proteomes" id="UP001367508">
    <property type="component" value="Unassembled WGS sequence"/>
</dbReference>
<dbReference type="AlphaFoldDB" id="A0AAN9K7C0"/>
<protein>
    <submittedName>
        <fullName evidence="1">Uncharacterized protein</fullName>
    </submittedName>
</protein>
<evidence type="ECO:0000313" key="2">
    <source>
        <dbReference type="Proteomes" id="UP001367508"/>
    </source>
</evidence>
<proteinExistence type="predicted"/>
<accession>A0AAN9K7C0</accession>